<feature type="transmembrane region" description="Helical" evidence="1">
    <location>
        <begin position="20"/>
        <end position="37"/>
    </location>
</feature>
<dbReference type="AlphaFoldDB" id="A0A080M129"/>
<keyword evidence="3" id="KW-1185">Reference proteome</keyword>
<protein>
    <submittedName>
        <fullName evidence="2">Uncharacterized protein</fullName>
    </submittedName>
</protein>
<keyword evidence="1" id="KW-1133">Transmembrane helix</keyword>
<accession>A0A080M129</accession>
<organism evidence="2 3">
    <name type="scientific">Candidatus Accumulibacter cognatus</name>
    <dbReference type="NCBI Taxonomy" id="2954383"/>
    <lineage>
        <taxon>Bacteria</taxon>
        <taxon>Pseudomonadati</taxon>
        <taxon>Pseudomonadota</taxon>
        <taxon>Betaproteobacteria</taxon>
        <taxon>Candidatus Accumulibacter</taxon>
    </lineage>
</organism>
<dbReference type="STRING" id="1453999.AW06_004064"/>
<comment type="caution">
    <text evidence="2">The sequence shown here is derived from an EMBL/GenBank/DDBJ whole genome shotgun (WGS) entry which is preliminary data.</text>
</comment>
<keyword evidence="1" id="KW-0472">Membrane</keyword>
<evidence type="ECO:0000256" key="1">
    <source>
        <dbReference type="SAM" id="Phobius"/>
    </source>
</evidence>
<dbReference type="Proteomes" id="UP000021315">
    <property type="component" value="Unassembled WGS sequence"/>
</dbReference>
<gene>
    <name evidence="2" type="ORF">AW06_004064</name>
</gene>
<sequence length="179" mass="20001">MPREIRRSGHDATSHWFEWAVLWVVVGLLAFGLLSALHDASERAERLAVELTIRNMRTGMQLAMGEALMQQRESEIAAWVGNNPVHWMGSDPAGYRGECSAAESRELPAGAWCFDRDRRELVYRPRHTSHLRVPSADSGDRCNVLGWSVTRVPERMASGAFVGLKLAATADCRWVLGRS</sequence>
<evidence type="ECO:0000313" key="2">
    <source>
        <dbReference type="EMBL" id="KFB74962.1"/>
    </source>
</evidence>
<name>A0A080M129_9PROT</name>
<reference evidence="2" key="1">
    <citation type="submission" date="2014-02" db="EMBL/GenBank/DDBJ databases">
        <title>Expanding our view of genomic diversity in Candidatus Accumulibacter clades.</title>
        <authorList>
            <person name="Skennerton C.T."/>
            <person name="Barr J.J."/>
            <person name="Slater F.R."/>
            <person name="Bond P.L."/>
            <person name="Tyson G.W."/>
        </authorList>
    </citation>
    <scope>NUCLEOTIDE SEQUENCE [LARGE SCALE GENOMIC DNA]</scope>
</reference>
<dbReference type="EMBL" id="JDST02000112">
    <property type="protein sequence ID" value="KFB74962.1"/>
    <property type="molecule type" value="Genomic_DNA"/>
</dbReference>
<dbReference type="RefSeq" id="WP_034953175.1">
    <property type="nucleotide sequence ID" value="NZ_JDST02000112.1"/>
</dbReference>
<keyword evidence="1" id="KW-0812">Transmembrane</keyword>
<evidence type="ECO:0000313" key="3">
    <source>
        <dbReference type="Proteomes" id="UP000021315"/>
    </source>
</evidence>
<proteinExistence type="predicted"/>